<keyword evidence="4 5" id="KW-0472">Membrane</keyword>
<proteinExistence type="predicted"/>
<evidence type="ECO:0000256" key="4">
    <source>
        <dbReference type="ARBA" id="ARBA00023136"/>
    </source>
</evidence>
<evidence type="ECO:0000256" key="1">
    <source>
        <dbReference type="ARBA" id="ARBA00004127"/>
    </source>
</evidence>
<sequence>MRESTMRLLEEMQVNEKTDSEIYTILARRVGGENGEVLRRMAADEARHCEVWGRYTGKKAEAKRLKVLFYCLMSWIFGLTFVINLLESGEDHAGRRYSGLLEDVPEARGIMEEEERHERRLAEMVDEERLKYIGSMVLGLNDALVELTGALAGFTLALGSNDTVGLAGFITGVSATLSMAASEYLAKKAEPEEKHPFKAAVYTGIAYMITVALLLLPYVVFSSPYAALACCLFNAACIICLFTFFVAVVRRESFRPQFTEMLVISFGVAAVSFFIGWAAKTWMGIEM</sequence>
<dbReference type="InterPro" id="IPR008217">
    <property type="entry name" value="Ccc1_fam"/>
</dbReference>
<dbReference type="InterPro" id="IPR039376">
    <property type="entry name" value="Ferritin_CCC1_N"/>
</dbReference>
<organism evidence="6 7">
    <name type="scientific">Mailhella massiliensis</name>
    <dbReference type="NCBI Taxonomy" id="1903261"/>
    <lineage>
        <taxon>Bacteria</taxon>
        <taxon>Pseudomonadati</taxon>
        <taxon>Thermodesulfobacteriota</taxon>
        <taxon>Desulfovibrionia</taxon>
        <taxon>Desulfovibrionales</taxon>
        <taxon>Desulfovibrionaceae</taxon>
        <taxon>Mailhella</taxon>
    </lineage>
</organism>
<evidence type="ECO:0000313" key="6">
    <source>
        <dbReference type="EMBL" id="HJD97646.1"/>
    </source>
</evidence>
<reference evidence="6" key="2">
    <citation type="submission" date="2021-09" db="EMBL/GenBank/DDBJ databases">
        <authorList>
            <person name="Gilroy R."/>
        </authorList>
    </citation>
    <scope>NUCLEOTIDE SEQUENCE</scope>
    <source>
        <strain evidence="6">ChiGjej2B2-19336</strain>
    </source>
</reference>
<dbReference type="EMBL" id="DYZA01000167">
    <property type="protein sequence ID" value="HJD97646.1"/>
    <property type="molecule type" value="Genomic_DNA"/>
</dbReference>
<dbReference type="SUPFAM" id="SSF47240">
    <property type="entry name" value="Ferritin-like"/>
    <property type="match status" value="1"/>
</dbReference>
<feature type="transmembrane region" description="Helical" evidence="5">
    <location>
        <begin position="67"/>
        <end position="86"/>
    </location>
</feature>
<dbReference type="GO" id="GO:0030026">
    <property type="term" value="P:intracellular manganese ion homeostasis"/>
    <property type="evidence" value="ECO:0007669"/>
    <property type="project" value="InterPro"/>
</dbReference>
<dbReference type="GO" id="GO:0012505">
    <property type="term" value="C:endomembrane system"/>
    <property type="evidence" value="ECO:0007669"/>
    <property type="project" value="UniProtKB-SubCell"/>
</dbReference>
<evidence type="ECO:0000256" key="5">
    <source>
        <dbReference type="SAM" id="Phobius"/>
    </source>
</evidence>
<feature type="transmembrane region" description="Helical" evidence="5">
    <location>
        <begin position="261"/>
        <end position="279"/>
    </location>
</feature>
<feature type="transmembrane region" description="Helical" evidence="5">
    <location>
        <begin position="197"/>
        <end position="219"/>
    </location>
</feature>
<dbReference type="RefSeq" id="WP_304122691.1">
    <property type="nucleotide sequence ID" value="NZ_DYZA01000167.1"/>
</dbReference>
<keyword evidence="2 5" id="KW-0812">Transmembrane</keyword>
<comment type="subcellular location">
    <subcellularLocation>
        <location evidence="1">Endomembrane system</location>
        <topology evidence="1">Multi-pass membrane protein</topology>
    </subcellularLocation>
</comment>
<dbReference type="InterPro" id="IPR009078">
    <property type="entry name" value="Ferritin-like_SF"/>
</dbReference>
<feature type="transmembrane region" description="Helical" evidence="5">
    <location>
        <begin position="164"/>
        <end position="185"/>
    </location>
</feature>
<reference evidence="6" key="1">
    <citation type="journal article" date="2021" name="PeerJ">
        <title>Extensive microbial diversity within the chicken gut microbiome revealed by metagenomics and culture.</title>
        <authorList>
            <person name="Gilroy R."/>
            <person name="Ravi A."/>
            <person name="Getino M."/>
            <person name="Pursley I."/>
            <person name="Horton D.L."/>
            <person name="Alikhan N.F."/>
            <person name="Baker D."/>
            <person name="Gharbi K."/>
            <person name="Hall N."/>
            <person name="Watson M."/>
            <person name="Adriaenssens E.M."/>
            <person name="Foster-Nyarko E."/>
            <person name="Jarju S."/>
            <person name="Secka A."/>
            <person name="Antonio M."/>
            <person name="Oren A."/>
            <person name="Chaudhuri R.R."/>
            <person name="La Ragione R."/>
            <person name="Hildebrand F."/>
            <person name="Pallen M.J."/>
        </authorList>
    </citation>
    <scope>NUCLEOTIDE SEQUENCE</scope>
    <source>
        <strain evidence="6">ChiGjej2B2-19336</strain>
    </source>
</reference>
<dbReference type="AlphaFoldDB" id="A0A921AX39"/>
<dbReference type="Proteomes" id="UP000698963">
    <property type="component" value="Unassembled WGS sequence"/>
</dbReference>
<evidence type="ECO:0000313" key="7">
    <source>
        <dbReference type="Proteomes" id="UP000698963"/>
    </source>
</evidence>
<dbReference type="GO" id="GO:0005384">
    <property type="term" value="F:manganese ion transmembrane transporter activity"/>
    <property type="evidence" value="ECO:0007669"/>
    <property type="project" value="InterPro"/>
</dbReference>
<protein>
    <submittedName>
        <fullName evidence="6">VIT1/CCC1 transporter family protein</fullName>
    </submittedName>
</protein>
<dbReference type="CDD" id="cd01044">
    <property type="entry name" value="Ferritin_CCC1_N"/>
    <property type="match status" value="1"/>
</dbReference>
<keyword evidence="3 5" id="KW-1133">Transmembrane helix</keyword>
<dbReference type="CDD" id="cd02431">
    <property type="entry name" value="Ferritin_CCC1_C"/>
    <property type="match status" value="1"/>
</dbReference>
<comment type="caution">
    <text evidence="6">The sequence shown here is derived from an EMBL/GenBank/DDBJ whole genome shotgun (WGS) entry which is preliminary data.</text>
</comment>
<gene>
    <name evidence="6" type="ORF">K8W16_08380</name>
</gene>
<dbReference type="Pfam" id="PF01988">
    <property type="entry name" value="VIT1"/>
    <property type="match status" value="1"/>
</dbReference>
<accession>A0A921AX39</accession>
<name>A0A921AX39_9BACT</name>
<evidence type="ECO:0000256" key="2">
    <source>
        <dbReference type="ARBA" id="ARBA00022692"/>
    </source>
</evidence>
<evidence type="ECO:0000256" key="3">
    <source>
        <dbReference type="ARBA" id="ARBA00022989"/>
    </source>
</evidence>
<feature type="transmembrane region" description="Helical" evidence="5">
    <location>
        <begin position="225"/>
        <end position="249"/>
    </location>
</feature>